<dbReference type="KEGG" id="csol:105365846"/>
<feature type="repeat" description="WD" evidence="5">
    <location>
        <begin position="118"/>
        <end position="159"/>
    </location>
</feature>
<dbReference type="Gene3D" id="2.130.10.10">
    <property type="entry name" value="YVTN repeat-like/Quinoprotein amine dehydrogenase"/>
    <property type="match status" value="1"/>
</dbReference>
<keyword evidence="6" id="KW-1185">Reference proteome</keyword>
<comment type="subcellular location">
    <subcellularLocation>
        <location evidence="1">Nucleus</location>
        <location evidence="1">Nucleolus</location>
    </subcellularLocation>
</comment>
<dbReference type="Pfam" id="PF00400">
    <property type="entry name" value="WD40"/>
    <property type="match status" value="3"/>
</dbReference>
<proteinExistence type="predicted"/>
<dbReference type="SUPFAM" id="SSF50978">
    <property type="entry name" value="WD40 repeat-like"/>
    <property type="match status" value="1"/>
</dbReference>
<keyword evidence="3" id="KW-0677">Repeat</keyword>
<dbReference type="PANTHER" id="PTHR19924">
    <property type="entry name" value="UTP15 U3 SMALL NUCLEOLAR RNA-ASSOCIATED PROTEIN 15 FAMILY MEMBER"/>
    <property type="match status" value="1"/>
</dbReference>
<feature type="repeat" description="WD" evidence="5">
    <location>
        <begin position="244"/>
        <end position="285"/>
    </location>
</feature>
<evidence type="ECO:0000256" key="3">
    <source>
        <dbReference type="ARBA" id="ARBA00022737"/>
    </source>
</evidence>
<dbReference type="InterPro" id="IPR001680">
    <property type="entry name" value="WD40_rpt"/>
</dbReference>
<reference evidence="7" key="1">
    <citation type="submission" date="2025-08" db="UniProtKB">
        <authorList>
            <consortium name="RefSeq"/>
        </authorList>
    </citation>
    <scope>IDENTIFICATION</scope>
</reference>
<evidence type="ECO:0000256" key="4">
    <source>
        <dbReference type="ARBA" id="ARBA00023242"/>
    </source>
</evidence>
<dbReference type="Proteomes" id="UP000695007">
    <property type="component" value="Unplaced"/>
</dbReference>
<dbReference type="GO" id="GO:0045943">
    <property type="term" value="P:positive regulation of transcription by RNA polymerase I"/>
    <property type="evidence" value="ECO:0007669"/>
    <property type="project" value="TreeGrafter"/>
</dbReference>
<evidence type="ECO:0000313" key="6">
    <source>
        <dbReference type="Proteomes" id="UP000695007"/>
    </source>
</evidence>
<protein>
    <submittedName>
        <fullName evidence="7">U3 small nucleolar RNA-associated protein 15 homolog</fullName>
    </submittedName>
</protein>
<accession>A0AAJ6YQK7</accession>
<name>A0AAJ6YQK7_9HYME</name>
<keyword evidence="2 5" id="KW-0853">WD repeat</keyword>
<dbReference type="GeneID" id="105365846"/>
<keyword evidence="4" id="KW-0539">Nucleus</keyword>
<dbReference type="PROSITE" id="PS50082">
    <property type="entry name" value="WD_REPEATS_2"/>
    <property type="match status" value="2"/>
</dbReference>
<dbReference type="PANTHER" id="PTHR19924:SF26">
    <property type="entry name" value="U3 SMALL NUCLEOLAR RNA-ASSOCIATED PROTEIN 15 HOMOLOG"/>
    <property type="match status" value="1"/>
</dbReference>
<sequence>MASFKKTNTKIFMKTCSDLTSDSIYWKNYNVSVLVKEFGPIDYIDFSPKEPYHFAATCSCRIQIYNPITKLITRNLNKFKEVAYGGSFRRDGRLLCAGGDEAIIKLFDVNTRSPLRIFCGHSRSVHRTFFTLDGIHIVSFSDDKTTALWDIPNEKKIIAFEEHNDYIRAGSISPVSPDIYISGGYDKIVNMYDTRTNKKILSINHDAPVESVLFLPSGGVFLSAGGTEIRVWDCLASGKLLAKISQHHKTITCLQIAFNGQRILSGSLDKHVKIYDSGSYKIVNTLDYPNSVLSIGISEIMIRE</sequence>
<dbReference type="InterPro" id="IPR015943">
    <property type="entry name" value="WD40/YVTN_repeat-like_dom_sf"/>
</dbReference>
<organism evidence="6 7">
    <name type="scientific">Ceratosolen solmsi marchali</name>
    <dbReference type="NCBI Taxonomy" id="326594"/>
    <lineage>
        <taxon>Eukaryota</taxon>
        <taxon>Metazoa</taxon>
        <taxon>Ecdysozoa</taxon>
        <taxon>Arthropoda</taxon>
        <taxon>Hexapoda</taxon>
        <taxon>Insecta</taxon>
        <taxon>Pterygota</taxon>
        <taxon>Neoptera</taxon>
        <taxon>Endopterygota</taxon>
        <taxon>Hymenoptera</taxon>
        <taxon>Apocrita</taxon>
        <taxon>Proctotrupomorpha</taxon>
        <taxon>Chalcidoidea</taxon>
        <taxon>Agaonidae</taxon>
        <taxon>Agaoninae</taxon>
        <taxon>Ceratosolen</taxon>
    </lineage>
</organism>
<dbReference type="SMART" id="SM00320">
    <property type="entry name" value="WD40"/>
    <property type="match status" value="6"/>
</dbReference>
<dbReference type="GO" id="GO:0006364">
    <property type="term" value="P:rRNA processing"/>
    <property type="evidence" value="ECO:0007669"/>
    <property type="project" value="TreeGrafter"/>
</dbReference>
<dbReference type="InterPro" id="IPR036322">
    <property type="entry name" value="WD40_repeat_dom_sf"/>
</dbReference>
<gene>
    <name evidence="7" type="primary">LOC105365846</name>
</gene>
<dbReference type="AlphaFoldDB" id="A0AAJ6YQK7"/>
<evidence type="ECO:0000313" key="7">
    <source>
        <dbReference type="RefSeq" id="XP_011502406.1"/>
    </source>
</evidence>
<dbReference type="GO" id="GO:0005730">
    <property type="term" value="C:nucleolus"/>
    <property type="evidence" value="ECO:0007669"/>
    <property type="project" value="UniProtKB-SubCell"/>
</dbReference>
<evidence type="ECO:0000256" key="2">
    <source>
        <dbReference type="ARBA" id="ARBA00022574"/>
    </source>
</evidence>
<evidence type="ECO:0000256" key="5">
    <source>
        <dbReference type="PROSITE-ProRule" id="PRU00221"/>
    </source>
</evidence>
<dbReference type="RefSeq" id="XP_011502406.1">
    <property type="nucleotide sequence ID" value="XM_011504104.1"/>
</dbReference>
<evidence type="ECO:0000256" key="1">
    <source>
        <dbReference type="ARBA" id="ARBA00004604"/>
    </source>
</evidence>